<dbReference type="EMBL" id="GEDG01029337">
    <property type="protein sequence ID" value="JAP12614.1"/>
    <property type="molecule type" value="Transcribed_RNA"/>
</dbReference>
<keyword evidence="1" id="KW-1133">Transmembrane helix</keyword>
<evidence type="ECO:0000256" key="1">
    <source>
        <dbReference type="SAM" id="Phobius"/>
    </source>
</evidence>
<evidence type="ECO:0000313" key="2">
    <source>
        <dbReference type="EMBL" id="JAP12614.1"/>
    </source>
</evidence>
<organism evidence="2">
    <name type="scientific">Solanum chacoense</name>
    <name type="common">Chaco potato</name>
    <dbReference type="NCBI Taxonomy" id="4108"/>
    <lineage>
        <taxon>Eukaryota</taxon>
        <taxon>Viridiplantae</taxon>
        <taxon>Streptophyta</taxon>
        <taxon>Embryophyta</taxon>
        <taxon>Tracheophyta</taxon>
        <taxon>Spermatophyta</taxon>
        <taxon>Magnoliopsida</taxon>
        <taxon>eudicotyledons</taxon>
        <taxon>Gunneridae</taxon>
        <taxon>Pentapetalae</taxon>
        <taxon>asterids</taxon>
        <taxon>lamiids</taxon>
        <taxon>Solanales</taxon>
        <taxon>Solanaceae</taxon>
        <taxon>Solanoideae</taxon>
        <taxon>Solaneae</taxon>
        <taxon>Solanum</taxon>
    </lineage>
</organism>
<proteinExistence type="predicted"/>
<keyword evidence="1" id="KW-0812">Transmembrane</keyword>
<feature type="transmembrane region" description="Helical" evidence="1">
    <location>
        <begin position="20"/>
        <end position="39"/>
    </location>
</feature>
<reference evidence="2" key="1">
    <citation type="submission" date="2015-12" db="EMBL/GenBank/DDBJ databases">
        <title>Gene expression during late stages of embryo sac development: a critical building block for successful pollen-pistil interactions.</title>
        <authorList>
            <person name="Liu Y."/>
            <person name="Joly V."/>
            <person name="Sabar M."/>
            <person name="Matton D.P."/>
        </authorList>
    </citation>
    <scope>NUCLEOTIDE SEQUENCE</scope>
</reference>
<name>A0A0V0GZE3_SOLCH</name>
<protein>
    <submittedName>
        <fullName evidence="2">Putative ovule protein</fullName>
    </submittedName>
</protein>
<sequence>MHTYIYVHSQHDKLPNTRTTHLTSTIYYILFFSFSIFSFNKRKHVEINQILTYAISSRSILELNN</sequence>
<keyword evidence="1" id="KW-0472">Membrane</keyword>
<accession>A0A0V0GZE3</accession>
<dbReference type="AlphaFoldDB" id="A0A0V0GZE3"/>